<evidence type="ECO:0000256" key="3">
    <source>
        <dbReference type="ARBA" id="ARBA00022723"/>
    </source>
</evidence>
<evidence type="ECO:0000256" key="4">
    <source>
        <dbReference type="ARBA" id="ARBA00022801"/>
    </source>
</evidence>
<dbReference type="STRING" id="571933.SAMN05216362_10185"/>
<dbReference type="EMBL" id="FOES01000001">
    <property type="protein sequence ID" value="SEP55950.1"/>
    <property type="molecule type" value="Genomic_DNA"/>
</dbReference>
<evidence type="ECO:0000256" key="8">
    <source>
        <dbReference type="ARBA" id="ARBA00048336"/>
    </source>
</evidence>
<dbReference type="SMART" id="SM00331">
    <property type="entry name" value="PP2C_SIG"/>
    <property type="match status" value="1"/>
</dbReference>
<dbReference type="Gene3D" id="3.60.40.10">
    <property type="entry name" value="PPM-type phosphatase domain"/>
    <property type="match status" value="1"/>
</dbReference>
<name>A0A1H8YUS0_9BACI</name>
<feature type="domain" description="PPM-type phosphatase" evidence="9">
    <location>
        <begin position="2"/>
        <end position="242"/>
    </location>
</feature>
<dbReference type="RefSeq" id="WP_091772033.1">
    <property type="nucleotide sequence ID" value="NZ_FOES01000001.1"/>
</dbReference>
<comment type="catalytic activity">
    <reaction evidence="8">
        <text>O-phospho-L-threonyl-[protein] + H2O = L-threonyl-[protein] + phosphate</text>
        <dbReference type="Rhea" id="RHEA:47004"/>
        <dbReference type="Rhea" id="RHEA-COMP:11060"/>
        <dbReference type="Rhea" id="RHEA-COMP:11605"/>
        <dbReference type="ChEBI" id="CHEBI:15377"/>
        <dbReference type="ChEBI" id="CHEBI:30013"/>
        <dbReference type="ChEBI" id="CHEBI:43474"/>
        <dbReference type="ChEBI" id="CHEBI:61977"/>
        <dbReference type="EC" id="3.1.3.16"/>
    </reaction>
</comment>
<evidence type="ECO:0000256" key="6">
    <source>
        <dbReference type="ARBA" id="ARBA00023211"/>
    </source>
</evidence>
<dbReference type="SMART" id="SM00332">
    <property type="entry name" value="PP2Cc"/>
    <property type="match status" value="1"/>
</dbReference>
<dbReference type="PANTHER" id="PTHR47992">
    <property type="entry name" value="PROTEIN PHOSPHATASE"/>
    <property type="match status" value="1"/>
</dbReference>
<proteinExistence type="predicted"/>
<keyword evidence="4" id="KW-0378">Hydrolase</keyword>
<gene>
    <name evidence="10" type="ORF">SAMN05216362_10185</name>
</gene>
<dbReference type="AlphaFoldDB" id="A0A1H8YUS0"/>
<accession>A0A1H8YUS0</accession>
<keyword evidence="11" id="KW-1185">Reference proteome</keyword>
<organism evidence="10 11">
    <name type="scientific">Piscibacillus halophilus</name>
    <dbReference type="NCBI Taxonomy" id="571933"/>
    <lineage>
        <taxon>Bacteria</taxon>
        <taxon>Bacillati</taxon>
        <taxon>Bacillota</taxon>
        <taxon>Bacilli</taxon>
        <taxon>Bacillales</taxon>
        <taxon>Bacillaceae</taxon>
        <taxon>Piscibacillus</taxon>
    </lineage>
</organism>
<comment type="cofactor">
    <cofactor evidence="1">
        <name>Mn(2+)</name>
        <dbReference type="ChEBI" id="CHEBI:29035"/>
    </cofactor>
</comment>
<dbReference type="NCBIfam" id="NF033484">
    <property type="entry name" value="Stp1_PP2C_phos"/>
    <property type="match status" value="1"/>
</dbReference>
<dbReference type="CDD" id="cd00143">
    <property type="entry name" value="PP2Cc"/>
    <property type="match status" value="1"/>
</dbReference>
<keyword evidence="3" id="KW-0479">Metal-binding</keyword>
<evidence type="ECO:0000313" key="11">
    <source>
        <dbReference type="Proteomes" id="UP000199427"/>
    </source>
</evidence>
<dbReference type="FunFam" id="3.60.40.10:FF:000002">
    <property type="entry name" value="Serine/threonine phosphatase stp"/>
    <property type="match status" value="1"/>
</dbReference>
<dbReference type="GO" id="GO:0046872">
    <property type="term" value="F:metal ion binding"/>
    <property type="evidence" value="ECO:0007669"/>
    <property type="project" value="UniProtKB-KW"/>
</dbReference>
<evidence type="ECO:0000259" key="9">
    <source>
        <dbReference type="PROSITE" id="PS51746"/>
    </source>
</evidence>
<evidence type="ECO:0000256" key="5">
    <source>
        <dbReference type="ARBA" id="ARBA00022912"/>
    </source>
</evidence>
<protein>
    <recommendedName>
        <fullName evidence="2">protein-serine/threonine phosphatase</fullName>
        <ecNumber evidence="2">3.1.3.16</ecNumber>
    </recommendedName>
</protein>
<reference evidence="10 11" key="1">
    <citation type="submission" date="2016-10" db="EMBL/GenBank/DDBJ databases">
        <authorList>
            <person name="de Groot N.N."/>
        </authorList>
    </citation>
    <scope>NUCLEOTIDE SEQUENCE [LARGE SCALE GENOMIC DNA]</scope>
    <source>
        <strain evidence="10 11">DSM 21633</strain>
    </source>
</reference>
<dbReference type="InterPro" id="IPR015655">
    <property type="entry name" value="PP2C"/>
</dbReference>
<dbReference type="InterPro" id="IPR001932">
    <property type="entry name" value="PPM-type_phosphatase-like_dom"/>
</dbReference>
<dbReference type="PROSITE" id="PS51746">
    <property type="entry name" value="PPM_2"/>
    <property type="match status" value="1"/>
</dbReference>
<keyword evidence="6" id="KW-0464">Manganese</keyword>
<evidence type="ECO:0000256" key="2">
    <source>
        <dbReference type="ARBA" id="ARBA00013081"/>
    </source>
</evidence>
<evidence type="ECO:0000313" key="10">
    <source>
        <dbReference type="EMBL" id="SEP55950.1"/>
    </source>
</evidence>
<sequence length="248" mass="27594">MNACFVSDVGKVRKVNEDSGGVFYNQSNQMLTIIADGMGGHKAGDIASDLTSKYMSELWEQTDAFEQYEEVEDWLLESIRKTNSLVFSHAQENQECIGMGTTIVATVYFNDVVIVAHVGDSRLYHITHEEVEQITEDHSFVQQLVNNGELTEEEAEAHPKKNVLLQAIGTEPDIEIEVNQFSWAGEDFVLSCSDGLSNKLTVNEIHDILNLDLTLEDKVNRLVSQANENGGEDNISVVLVQRKAGESQ</sequence>
<dbReference type="EC" id="3.1.3.16" evidence="2"/>
<dbReference type="InterPro" id="IPR036457">
    <property type="entry name" value="PPM-type-like_dom_sf"/>
</dbReference>
<dbReference type="Pfam" id="PF13672">
    <property type="entry name" value="PP2C_2"/>
    <property type="match status" value="1"/>
</dbReference>
<evidence type="ECO:0000256" key="1">
    <source>
        <dbReference type="ARBA" id="ARBA00001936"/>
    </source>
</evidence>
<evidence type="ECO:0000256" key="7">
    <source>
        <dbReference type="ARBA" id="ARBA00047761"/>
    </source>
</evidence>
<dbReference type="Proteomes" id="UP000199427">
    <property type="component" value="Unassembled WGS sequence"/>
</dbReference>
<keyword evidence="5" id="KW-0904">Protein phosphatase</keyword>
<dbReference type="GO" id="GO:0004722">
    <property type="term" value="F:protein serine/threonine phosphatase activity"/>
    <property type="evidence" value="ECO:0007669"/>
    <property type="project" value="UniProtKB-EC"/>
</dbReference>
<dbReference type="OrthoDB" id="9801841at2"/>
<dbReference type="SUPFAM" id="SSF81606">
    <property type="entry name" value="PP2C-like"/>
    <property type="match status" value="1"/>
</dbReference>
<comment type="catalytic activity">
    <reaction evidence="7">
        <text>O-phospho-L-seryl-[protein] + H2O = L-seryl-[protein] + phosphate</text>
        <dbReference type="Rhea" id="RHEA:20629"/>
        <dbReference type="Rhea" id="RHEA-COMP:9863"/>
        <dbReference type="Rhea" id="RHEA-COMP:11604"/>
        <dbReference type="ChEBI" id="CHEBI:15377"/>
        <dbReference type="ChEBI" id="CHEBI:29999"/>
        <dbReference type="ChEBI" id="CHEBI:43474"/>
        <dbReference type="ChEBI" id="CHEBI:83421"/>
        <dbReference type="EC" id="3.1.3.16"/>
    </reaction>
</comment>